<feature type="domain" description="Protein kinase" evidence="16">
    <location>
        <begin position="1"/>
        <end position="175"/>
    </location>
</feature>
<name>A0A814ELJ1_9BILA</name>
<keyword evidence="12" id="KW-0464">Manganese</keyword>
<dbReference type="SUPFAM" id="SSF56112">
    <property type="entry name" value="Protein kinase-like (PK-like)"/>
    <property type="match status" value="2"/>
</dbReference>
<dbReference type="InterPro" id="IPR011009">
    <property type="entry name" value="Kinase-like_dom_sf"/>
</dbReference>
<keyword evidence="11" id="KW-0460">Magnesium</keyword>
<protein>
    <recommendedName>
        <fullName evidence="4">non-specific serine/threonine protein kinase</fullName>
        <ecNumber evidence="4">2.7.11.1</ecNumber>
    </recommendedName>
</protein>
<evidence type="ECO:0000256" key="8">
    <source>
        <dbReference type="ARBA" id="ARBA00022741"/>
    </source>
</evidence>
<keyword evidence="7" id="KW-0479">Metal-binding</keyword>
<dbReference type="PROSITE" id="PS50011">
    <property type="entry name" value="PROTEIN_KINASE_DOM"/>
    <property type="match status" value="2"/>
</dbReference>
<dbReference type="GO" id="GO:0005737">
    <property type="term" value="C:cytoplasm"/>
    <property type="evidence" value="ECO:0007669"/>
    <property type="project" value="TreeGrafter"/>
</dbReference>
<evidence type="ECO:0000256" key="15">
    <source>
        <dbReference type="SAM" id="MobiDB-lite"/>
    </source>
</evidence>
<sequence>MLDSDEQQREIKTFPIWQAHGYFVQLIDGLEYLHSKFIIHNDIKPGNLLITVEHQLKITDFGTAEQLDMFSTDDTITRSQGTPAFQCPEIANGEDTYNGFSIDIWSCGVTLYNLVTGRLPFEADNIYLLFQTIGKGVYTIPDDIESHLASFIHGLLHINKNLRLTLEQIKQHEWFRRRPPRTFEFLPFPPSALNQMLDSDEQQREIKTFPIWQAHGYFVQLIDGLEYLHSKFIIHNDIKPGNLLITVEHQLKITDFGTAEQLDMFSTDDTITRSQGTPAFQCPEIANGEDTYNGFSIDIWSCGVTLYNLVTGRLPFEADNIYLLFQTIGKGVYTIPDDIESHLASFIHGLLHINKNLRLTLEQIKQHEWFRRRPPRTFEFLPFPPSALNRFQTFTMHDYLTELHRSTVLSEEENHNDNHQEEQQQQIKIPIDSNSFFHSPYDNQHVESQQKQQQQQQQHQQEHNGRSRLNCSCSRTLSGENIYPTKTRNRHQPRICVLS</sequence>
<accession>A0A814ELJ1</accession>
<dbReference type="GO" id="GO:0004674">
    <property type="term" value="F:protein serine/threonine kinase activity"/>
    <property type="evidence" value="ECO:0007669"/>
    <property type="project" value="UniProtKB-KW"/>
</dbReference>
<comment type="similarity">
    <text evidence="3">Belongs to the protein kinase superfamily. CAMK Ser/Thr protein kinase family. LKB1 subfamily.</text>
</comment>
<dbReference type="GO" id="GO:0046872">
    <property type="term" value="F:metal ion binding"/>
    <property type="evidence" value="ECO:0007669"/>
    <property type="project" value="UniProtKB-KW"/>
</dbReference>
<keyword evidence="8" id="KW-0547">Nucleotide-binding</keyword>
<dbReference type="EC" id="2.7.11.1" evidence="4"/>
<feature type="region of interest" description="Disordered" evidence="15">
    <location>
        <begin position="480"/>
        <end position="499"/>
    </location>
</feature>
<evidence type="ECO:0000256" key="1">
    <source>
        <dbReference type="ARBA" id="ARBA00001936"/>
    </source>
</evidence>
<evidence type="ECO:0000256" key="3">
    <source>
        <dbReference type="ARBA" id="ARBA00009985"/>
    </source>
</evidence>
<evidence type="ECO:0000313" key="17">
    <source>
        <dbReference type="EMBL" id="CAF0972865.1"/>
    </source>
</evidence>
<keyword evidence="9" id="KW-0418">Kinase</keyword>
<dbReference type="GO" id="GO:0005524">
    <property type="term" value="F:ATP binding"/>
    <property type="evidence" value="ECO:0007669"/>
    <property type="project" value="UniProtKB-KW"/>
</dbReference>
<evidence type="ECO:0000256" key="9">
    <source>
        <dbReference type="ARBA" id="ARBA00022777"/>
    </source>
</evidence>
<comment type="catalytic activity">
    <reaction evidence="13">
        <text>L-threonyl-[protein] + ATP = O-phospho-L-threonyl-[protein] + ADP + H(+)</text>
        <dbReference type="Rhea" id="RHEA:46608"/>
        <dbReference type="Rhea" id="RHEA-COMP:11060"/>
        <dbReference type="Rhea" id="RHEA-COMP:11605"/>
        <dbReference type="ChEBI" id="CHEBI:15378"/>
        <dbReference type="ChEBI" id="CHEBI:30013"/>
        <dbReference type="ChEBI" id="CHEBI:30616"/>
        <dbReference type="ChEBI" id="CHEBI:61977"/>
        <dbReference type="ChEBI" id="CHEBI:456216"/>
        <dbReference type="EC" id="2.7.11.1"/>
    </reaction>
</comment>
<comment type="cofactor">
    <cofactor evidence="1">
        <name>Mn(2+)</name>
        <dbReference type="ChEBI" id="CHEBI:29035"/>
    </cofactor>
</comment>
<dbReference type="Pfam" id="PF00069">
    <property type="entry name" value="Pkinase"/>
    <property type="match status" value="2"/>
</dbReference>
<dbReference type="PANTHER" id="PTHR24346">
    <property type="entry name" value="MAP/MICROTUBULE AFFINITY-REGULATING KINASE"/>
    <property type="match status" value="1"/>
</dbReference>
<dbReference type="InterPro" id="IPR000719">
    <property type="entry name" value="Prot_kinase_dom"/>
</dbReference>
<dbReference type="FunFam" id="1.10.510.10:FF:001234">
    <property type="entry name" value="Serine/threonine-protein kinase par-4"/>
    <property type="match status" value="2"/>
</dbReference>
<gene>
    <name evidence="17" type="ORF">IZO911_LOCUS16140</name>
</gene>
<feature type="region of interest" description="Disordered" evidence="15">
    <location>
        <begin position="438"/>
        <end position="473"/>
    </location>
</feature>
<evidence type="ECO:0000256" key="4">
    <source>
        <dbReference type="ARBA" id="ARBA00012513"/>
    </source>
</evidence>
<evidence type="ECO:0000256" key="10">
    <source>
        <dbReference type="ARBA" id="ARBA00022840"/>
    </source>
</evidence>
<dbReference type="Proteomes" id="UP000663860">
    <property type="component" value="Unassembled WGS sequence"/>
</dbReference>
<dbReference type="AlphaFoldDB" id="A0A814ELJ1"/>
<feature type="domain" description="Protein kinase" evidence="16">
    <location>
        <begin position="166"/>
        <end position="370"/>
    </location>
</feature>
<comment type="cofactor">
    <cofactor evidence="2">
        <name>Mg(2+)</name>
        <dbReference type="ChEBI" id="CHEBI:18420"/>
    </cofactor>
</comment>
<keyword evidence="6" id="KW-0808">Transferase</keyword>
<evidence type="ECO:0000256" key="5">
    <source>
        <dbReference type="ARBA" id="ARBA00022527"/>
    </source>
</evidence>
<evidence type="ECO:0000313" key="18">
    <source>
        <dbReference type="Proteomes" id="UP000663860"/>
    </source>
</evidence>
<evidence type="ECO:0000256" key="12">
    <source>
        <dbReference type="ARBA" id="ARBA00023211"/>
    </source>
</evidence>
<evidence type="ECO:0000256" key="2">
    <source>
        <dbReference type="ARBA" id="ARBA00001946"/>
    </source>
</evidence>
<evidence type="ECO:0000256" key="7">
    <source>
        <dbReference type="ARBA" id="ARBA00022723"/>
    </source>
</evidence>
<evidence type="ECO:0000256" key="14">
    <source>
        <dbReference type="ARBA" id="ARBA00048679"/>
    </source>
</evidence>
<evidence type="ECO:0000259" key="16">
    <source>
        <dbReference type="PROSITE" id="PS50011"/>
    </source>
</evidence>
<dbReference type="GO" id="GO:0035556">
    <property type="term" value="P:intracellular signal transduction"/>
    <property type="evidence" value="ECO:0007669"/>
    <property type="project" value="TreeGrafter"/>
</dbReference>
<dbReference type="InterPro" id="IPR008271">
    <property type="entry name" value="Ser/Thr_kinase_AS"/>
</dbReference>
<dbReference type="SMART" id="SM00220">
    <property type="entry name" value="S_TKc"/>
    <property type="match status" value="2"/>
</dbReference>
<evidence type="ECO:0000256" key="13">
    <source>
        <dbReference type="ARBA" id="ARBA00047899"/>
    </source>
</evidence>
<dbReference type="Gene3D" id="1.10.510.10">
    <property type="entry name" value="Transferase(Phosphotransferase) domain 1"/>
    <property type="match status" value="2"/>
</dbReference>
<dbReference type="PANTHER" id="PTHR24346:SF94">
    <property type="entry name" value="NON-SPECIFIC SERINE_THREONINE PROTEIN KINASE"/>
    <property type="match status" value="1"/>
</dbReference>
<feature type="compositionally biased region" description="Low complexity" evidence="15">
    <location>
        <begin position="449"/>
        <end position="459"/>
    </location>
</feature>
<proteinExistence type="inferred from homology"/>
<comment type="catalytic activity">
    <reaction evidence="14">
        <text>L-seryl-[protein] + ATP = O-phospho-L-seryl-[protein] + ADP + H(+)</text>
        <dbReference type="Rhea" id="RHEA:17989"/>
        <dbReference type="Rhea" id="RHEA-COMP:9863"/>
        <dbReference type="Rhea" id="RHEA-COMP:11604"/>
        <dbReference type="ChEBI" id="CHEBI:15378"/>
        <dbReference type="ChEBI" id="CHEBI:29999"/>
        <dbReference type="ChEBI" id="CHEBI:30616"/>
        <dbReference type="ChEBI" id="CHEBI:83421"/>
        <dbReference type="ChEBI" id="CHEBI:456216"/>
        <dbReference type="EC" id="2.7.11.1"/>
    </reaction>
</comment>
<dbReference type="PROSITE" id="PS00108">
    <property type="entry name" value="PROTEIN_KINASE_ST"/>
    <property type="match status" value="2"/>
</dbReference>
<evidence type="ECO:0000256" key="11">
    <source>
        <dbReference type="ARBA" id="ARBA00022842"/>
    </source>
</evidence>
<keyword evidence="10" id="KW-0067">ATP-binding</keyword>
<organism evidence="17 18">
    <name type="scientific">Adineta steineri</name>
    <dbReference type="NCBI Taxonomy" id="433720"/>
    <lineage>
        <taxon>Eukaryota</taxon>
        <taxon>Metazoa</taxon>
        <taxon>Spiralia</taxon>
        <taxon>Gnathifera</taxon>
        <taxon>Rotifera</taxon>
        <taxon>Eurotatoria</taxon>
        <taxon>Bdelloidea</taxon>
        <taxon>Adinetida</taxon>
        <taxon>Adinetidae</taxon>
        <taxon>Adineta</taxon>
    </lineage>
</organism>
<keyword evidence="5" id="KW-0723">Serine/threonine-protein kinase</keyword>
<reference evidence="17" key="1">
    <citation type="submission" date="2021-02" db="EMBL/GenBank/DDBJ databases">
        <authorList>
            <person name="Nowell W R."/>
        </authorList>
    </citation>
    <scope>NUCLEOTIDE SEQUENCE</scope>
</reference>
<dbReference type="EMBL" id="CAJNOE010000143">
    <property type="protein sequence ID" value="CAF0972865.1"/>
    <property type="molecule type" value="Genomic_DNA"/>
</dbReference>
<comment type="caution">
    <text evidence="17">The sequence shown here is derived from an EMBL/GenBank/DDBJ whole genome shotgun (WGS) entry which is preliminary data.</text>
</comment>
<evidence type="ECO:0000256" key="6">
    <source>
        <dbReference type="ARBA" id="ARBA00022679"/>
    </source>
</evidence>